<dbReference type="EMBL" id="VSRR010035410">
    <property type="protein sequence ID" value="MPC72785.1"/>
    <property type="molecule type" value="Genomic_DNA"/>
</dbReference>
<reference evidence="1 2" key="1">
    <citation type="submission" date="2019-05" db="EMBL/GenBank/DDBJ databases">
        <title>Another draft genome of Portunus trituberculatus and its Hox gene families provides insights of decapod evolution.</title>
        <authorList>
            <person name="Jeong J.-H."/>
            <person name="Song I."/>
            <person name="Kim S."/>
            <person name="Choi T."/>
            <person name="Kim D."/>
            <person name="Ryu S."/>
            <person name="Kim W."/>
        </authorList>
    </citation>
    <scope>NUCLEOTIDE SEQUENCE [LARGE SCALE GENOMIC DNA]</scope>
    <source>
        <tissue evidence="1">Muscle</tissue>
    </source>
</reference>
<evidence type="ECO:0000313" key="1">
    <source>
        <dbReference type="EMBL" id="MPC72785.1"/>
    </source>
</evidence>
<dbReference type="AlphaFoldDB" id="A0A5B7HSQ5"/>
<protein>
    <submittedName>
        <fullName evidence="1">Uncharacterized protein</fullName>
    </submittedName>
</protein>
<evidence type="ECO:0000313" key="2">
    <source>
        <dbReference type="Proteomes" id="UP000324222"/>
    </source>
</evidence>
<accession>A0A5B7HSQ5</accession>
<gene>
    <name evidence="1" type="ORF">E2C01_067098</name>
</gene>
<keyword evidence="2" id="KW-1185">Reference proteome</keyword>
<name>A0A5B7HSQ5_PORTR</name>
<organism evidence="1 2">
    <name type="scientific">Portunus trituberculatus</name>
    <name type="common">Swimming crab</name>
    <name type="synonym">Neptunus trituberculatus</name>
    <dbReference type="NCBI Taxonomy" id="210409"/>
    <lineage>
        <taxon>Eukaryota</taxon>
        <taxon>Metazoa</taxon>
        <taxon>Ecdysozoa</taxon>
        <taxon>Arthropoda</taxon>
        <taxon>Crustacea</taxon>
        <taxon>Multicrustacea</taxon>
        <taxon>Malacostraca</taxon>
        <taxon>Eumalacostraca</taxon>
        <taxon>Eucarida</taxon>
        <taxon>Decapoda</taxon>
        <taxon>Pleocyemata</taxon>
        <taxon>Brachyura</taxon>
        <taxon>Eubrachyura</taxon>
        <taxon>Portunoidea</taxon>
        <taxon>Portunidae</taxon>
        <taxon>Portuninae</taxon>
        <taxon>Portunus</taxon>
    </lineage>
</organism>
<comment type="caution">
    <text evidence="1">The sequence shown here is derived from an EMBL/GenBank/DDBJ whole genome shotgun (WGS) entry which is preliminary data.</text>
</comment>
<sequence length="87" mass="9722">MKLLAITLSFQVPARDIPIDSLRHWPPPGVTTTHPRLTTVLYTSGYHQPTPAGNKTLTDERFYLCATTLGSYGAGTKLYMYQDLHVD</sequence>
<dbReference type="Proteomes" id="UP000324222">
    <property type="component" value="Unassembled WGS sequence"/>
</dbReference>
<proteinExistence type="predicted"/>